<reference evidence="5 6" key="1">
    <citation type="submission" date="2017-03" db="EMBL/GenBank/DDBJ databases">
        <authorList>
            <person name="Afonso C.L."/>
            <person name="Miller P.J."/>
            <person name="Scott M.A."/>
            <person name="Spackman E."/>
            <person name="Goraichik I."/>
            <person name="Dimitrov K.M."/>
            <person name="Suarez D.L."/>
            <person name="Swayne D.E."/>
        </authorList>
    </citation>
    <scope>NUCLEOTIDE SEQUENCE [LARGE SCALE GENOMIC DNA]</scope>
    <source>
        <strain evidence="5">PRJEB14757</strain>
    </source>
</reference>
<dbReference type="OrthoDB" id="9798003at2"/>
<evidence type="ECO:0000256" key="3">
    <source>
        <dbReference type="ARBA" id="ARBA00023163"/>
    </source>
</evidence>
<sequence length="72" mass="8377">MNKIAKAITGNTVKSFIDNFVILEIKRQLAISDISIKELTYLMGFEEPTNFVKYFKKHTSHSPSQFRKILKK</sequence>
<protein>
    <submittedName>
        <fullName evidence="5">Transcriptional regulator, AraC family</fullName>
    </submittedName>
</protein>
<dbReference type="GO" id="GO:0043565">
    <property type="term" value="F:sequence-specific DNA binding"/>
    <property type="evidence" value="ECO:0007669"/>
    <property type="project" value="InterPro"/>
</dbReference>
<dbReference type="EMBL" id="FWEV01000105">
    <property type="protein sequence ID" value="SLM29674.1"/>
    <property type="molecule type" value="Genomic_DNA"/>
</dbReference>
<keyword evidence="3" id="KW-0804">Transcription</keyword>
<keyword evidence="1" id="KW-0805">Transcription regulation</keyword>
<evidence type="ECO:0000256" key="1">
    <source>
        <dbReference type="ARBA" id="ARBA00023015"/>
    </source>
</evidence>
<evidence type="ECO:0000313" key="5">
    <source>
        <dbReference type="EMBL" id="SLM29674.1"/>
    </source>
</evidence>
<evidence type="ECO:0000256" key="2">
    <source>
        <dbReference type="ARBA" id="ARBA00023125"/>
    </source>
</evidence>
<dbReference type="InterPro" id="IPR009057">
    <property type="entry name" value="Homeodomain-like_sf"/>
</dbReference>
<proteinExistence type="predicted"/>
<dbReference type="InterPro" id="IPR018060">
    <property type="entry name" value="HTH_AraC"/>
</dbReference>
<dbReference type="PROSITE" id="PS01124">
    <property type="entry name" value="HTH_ARAC_FAMILY_2"/>
    <property type="match status" value="1"/>
</dbReference>
<evidence type="ECO:0000259" key="4">
    <source>
        <dbReference type="PROSITE" id="PS01124"/>
    </source>
</evidence>
<dbReference type="SUPFAM" id="SSF46689">
    <property type="entry name" value="Homeodomain-like"/>
    <property type="match status" value="1"/>
</dbReference>
<organism evidence="5 6">
    <name type="scientific">Desulfamplus magnetovallimortis</name>
    <dbReference type="NCBI Taxonomy" id="1246637"/>
    <lineage>
        <taxon>Bacteria</taxon>
        <taxon>Pseudomonadati</taxon>
        <taxon>Thermodesulfobacteriota</taxon>
        <taxon>Desulfobacteria</taxon>
        <taxon>Desulfobacterales</taxon>
        <taxon>Desulfobacteraceae</taxon>
        <taxon>Desulfamplus</taxon>
    </lineage>
</organism>
<dbReference type="Pfam" id="PF12833">
    <property type="entry name" value="HTH_18"/>
    <property type="match status" value="1"/>
</dbReference>
<dbReference type="PANTHER" id="PTHR43280:SF32">
    <property type="entry name" value="TRANSCRIPTIONAL REGULATORY PROTEIN"/>
    <property type="match status" value="1"/>
</dbReference>
<dbReference type="Proteomes" id="UP000191931">
    <property type="component" value="Unassembled WGS sequence"/>
</dbReference>
<feature type="domain" description="HTH araC/xylS-type" evidence="4">
    <location>
        <begin position="1"/>
        <end position="69"/>
    </location>
</feature>
<dbReference type="AlphaFoldDB" id="A0A1W1HB05"/>
<name>A0A1W1HB05_9BACT</name>
<accession>A0A1W1HB05</accession>
<dbReference type="STRING" id="1246637.MTBBW1_1930012"/>
<dbReference type="SMART" id="SM00342">
    <property type="entry name" value="HTH_ARAC"/>
    <property type="match status" value="1"/>
</dbReference>
<dbReference type="Gene3D" id="1.10.10.60">
    <property type="entry name" value="Homeodomain-like"/>
    <property type="match status" value="1"/>
</dbReference>
<keyword evidence="6" id="KW-1185">Reference proteome</keyword>
<evidence type="ECO:0000313" key="6">
    <source>
        <dbReference type="Proteomes" id="UP000191931"/>
    </source>
</evidence>
<dbReference type="PANTHER" id="PTHR43280">
    <property type="entry name" value="ARAC-FAMILY TRANSCRIPTIONAL REGULATOR"/>
    <property type="match status" value="1"/>
</dbReference>
<dbReference type="GO" id="GO:0003700">
    <property type="term" value="F:DNA-binding transcription factor activity"/>
    <property type="evidence" value="ECO:0007669"/>
    <property type="project" value="InterPro"/>
</dbReference>
<gene>
    <name evidence="5" type="ORF">MTBBW1_1930012</name>
</gene>
<keyword evidence="2" id="KW-0238">DNA-binding</keyword>